<dbReference type="PaxDb" id="3708-A0A078GK14"/>
<reference evidence="2" key="3">
    <citation type="submission" date="2021-01" db="EMBL/GenBank/DDBJ databases">
        <authorList>
            <consortium name="Genoscope - CEA"/>
            <person name="William W."/>
        </authorList>
    </citation>
    <scope>NUCLEOTIDE SEQUENCE</scope>
</reference>
<evidence type="ECO:0000313" key="3">
    <source>
        <dbReference type="EMBL" id="CDY24948.1"/>
    </source>
</evidence>
<evidence type="ECO:0000256" key="1">
    <source>
        <dbReference type="SAM" id="Phobius"/>
    </source>
</evidence>
<sequence>MTTSELEDMEAGEVEISNKYGSRKFWGKTLLCSIAAMSTSLLIFCLTGKANNMGGATAYAFTSIGKFLIIEYALLGTMEMWCGISPPPPPGDSPQDIEPVDKAGSEMLGVVLICVITLYLGKIVEVFVYTMSSITGLVAICQLVSPTFGKDHLWLIFGAGTVSGLICLVPILFTLVGWFSILIFMYGFIVRFNFPDKTLVEVFAIVSEILEN</sequence>
<protein>
    <submittedName>
        <fullName evidence="2">(rape) hypothetical protein</fullName>
    </submittedName>
    <submittedName>
        <fullName evidence="3">BnaC03g22240D protein</fullName>
    </submittedName>
</protein>
<accession>A0A078GK14</accession>
<feature type="transmembrane region" description="Helical" evidence="1">
    <location>
        <begin position="25"/>
        <end position="46"/>
    </location>
</feature>
<dbReference type="EMBL" id="HG994367">
    <property type="protein sequence ID" value="CAF1700759.1"/>
    <property type="molecule type" value="Genomic_DNA"/>
</dbReference>
<keyword evidence="1" id="KW-0812">Transmembrane</keyword>
<feature type="transmembrane region" description="Helical" evidence="1">
    <location>
        <begin position="127"/>
        <end position="148"/>
    </location>
</feature>
<keyword evidence="4" id="KW-1185">Reference proteome</keyword>
<dbReference type="AlphaFoldDB" id="A0A078GK14"/>
<feature type="transmembrane region" description="Helical" evidence="1">
    <location>
        <begin position="58"/>
        <end position="75"/>
    </location>
</feature>
<evidence type="ECO:0000313" key="2">
    <source>
        <dbReference type="EMBL" id="CAF1700759.1"/>
    </source>
</evidence>
<dbReference type="EMBL" id="LK032166">
    <property type="protein sequence ID" value="CDY24948.1"/>
    <property type="molecule type" value="Genomic_DNA"/>
</dbReference>
<organism evidence="3 4">
    <name type="scientific">Brassica napus</name>
    <name type="common">Rape</name>
    <dbReference type="NCBI Taxonomy" id="3708"/>
    <lineage>
        <taxon>Eukaryota</taxon>
        <taxon>Viridiplantae</taxon>
        <taxon>Streptophyta</taxon>
        <taxon>Embryophyta</taxon>
        <taxon>Tracheophyta</taxon>
        <taxon>Spermatophyta</taxon>
        <taxon>Magnoliopsida</taxon>
        <taxon>eudicotyledons</taxon>
        <taxon>Gunneridae</taxon>
        <taxon>Pentapetalae</taxon>
        <taxon>rosids</taxon>
        <taxon>malvids</taxon>
        <taxon>Brassicales</taxon>
        <taxon>Brassicaceae</taxon>
        <taxon>Brassiceae</taxon>
        <taxon>Brassica</taxon>
    </lineage>
</organism>
<evidence type="ECO:0000313" key="4">
    <source>
        <dbReference type="Proteomes" id="UP000028999"/>
    </source>
</evidence>
<reference evidence="3" key="2">
    <citation type="submission" date="2014-06" db="EMBL/GenBank/DDBJ databases">
        <authorList>
            <person name="Genoscope - CEA"/>
        </authorList>
    </citation>
    <scope>NUCLEOTIDE SEQUENCE</scope>
</reference>
<name>A0A078GK14_BRANA</name>
<proteinExistence type="predicted"/>
<keyword evidence="1" id="KW-1133">Transmembrane helix</keyword>
<feature type="transmembrane region" description="Helical" evidence="1">
    <location>
        <begin position="154"/>
        <end position="187"/>
    </location>
</feature>
<dbReference type="Proteomes" id="UP001295469">
    <property type="component" value="Chromosome C03"/>
</dbReference>
<gene>
    <name evidence="3" type="primary">BnaC03g22240D</name>
    <name evidence="2" type="ORF">DARMORV10_C03P26350.1</name>
    <name evidence="3" type="ORF">GSBRNA2T00028743001</name>
</gene>
<dbReference type="Gramene" id="CDY24948">
    <property type="protein sequence ID" value="CDY24948"/>
    <property type="gene ID" value="GSBRNA2T00028743001"/>
</dbReference>
<dbReference type="Proteomes" id="UP000028999">
    <property type="component" value="Unassembled WGS sequence"/>
</dbReference>
<reference evidence="3 4" key="1">
    <citation type="journal article" date="2014" name="Science">
        <title>Plant genetics. Early allopolyploid evolution in the post-Neolithic Brassica napus oilseed genome.</title>
        <authorList>
            <person name="Chalhoub B."/>
            <person name="Denoeud F."/>
            <person name="Liu S."/>
            <person name="Parkin I.A."/>
            <person name="Tang H."/>
            <person name="Wang X."/>
            <person name="Chiquet J."/>
            <person name="Belcram H."/>
            <person name="Tong C."/>
            <person name="Samans B."/>
            <person name="Correa M."/>
            <person name="Da Silva C."/>
            <person name="Just J."/>
            <person name="Falentin C."/>
            <person name="Koh C.S."/>
            <person name="Le Clainche I."/>
            <person name="Bernard M."/>
            <person name="Bento P."/>
            <person name="Noel B."/>
            <person name="Labadie K."/>
            <person name="Alberti A."/>
            <person name="Charles M."/>
            <person name="Arnaud D."/>
            <person name="Guo H."/>
            <person name="Daviaud C."/>
            <person name="Alamery S."/>
            <person name="Jabbari K."/>
            <person name="Zhao M."/>
            <person name="Edger P.P."/>
            <person name="Chelaifa H."/>
            <person name="Tack D."/>
            <person name="Lassalle G."/>
            <person name="Mestiri I."/>
            <person name="Schnel N."/>
            <person name="Le Paslier M.C."/>
            <person name="Fan G."/>
            <person name="Renault V."/>
            <person name="Bayer P.E."/>
            <person name="Golicz A.A."/>
            <person name="Manoli S."/>
            <person name="Lee T.H."/>
            <person name="Thi V.H."/>
            <person name="Chalabi S."/>
            <person name="Hu Q."/>
            <person name="Fan C."/>
            <person name="Tollenaere R."/>
            <person name="Lu Y."/>
            <person name="Battail C."/>
            <person name="Shen J."/>
            <person name="Sidebottom C.H."/>
            <person name="Wang X."/>
            <person name="Canaguier A."/>
            <person name="Chauveau A."/>
            <person name="Berard A."/>
            <person name="Deniot G."/>
            <person name="Guan M."/>
            <person name="Liu Z."/>
            <person name="Sun F."/>
            <person name="Lim Y.P."/>
            <person name="Lyons E."/>
            <person name="Town C.D."/>
            <person name="Bancroft I."/>
            <person name="Wang X."/>
            <person name="Meng J."/>
            <person name="Ma J."/>
            <person name="Pires J.C."/>
            <person name="King G.J."/>
            <person name="Brunel D."/>
            <person name="Delourme R."/>
            <person name="Renard M."/>
            <person name="Aury J.M."/>
            <person name="Adams K.L."/>
            <person name="Batley J."/>
            <person name="Snowdon R.J."/>
            <person name="Tost J."/>
            <person name="Edwards D."/>
            <person name="Zhou Y."/>
            <person name="Hua W."/>
            <person name="Sharpe A.G."/>
            <person name="Paterson A.H."/>
            <person name="Guan C."/>
            <person name="Wincker P."/>
        </authorList>
    </citation>
    <scope>NUCLEOTIDE SEQUENCE [LARGE SCALE GENOMIC DNA]</scope>
    <source>
        <strain evidence="4">cv. Darmor-bzh</strain>
    </source>
</reference>
<keyword evidence="1" id="KW-0472">Membrane</keyword>
<feature type="transmembrane region" description="Helical" evidence="1">
    <location>
        <begin position="103"/>
        <end position="120"/>
    </location>
</feature>